<comment type="caution">
    <text evidence="3">The sequence shown here is derived from an EMBL/GenBank/DDBJ whole genome shotgun (WGS) entry which is preliminary data.</text>
</comment>
<dbReference type="AlphaFoldDB" id="A0A132BV44"/>
<dbReference type="EMBL" id="LPUY01000079">
    <property type="protein sequence ID" value="KUP92066.1"/>
    <property type="molecule type" value="Genomic_DNA"/>
</dbReference>
<dbReference type="Proteomes" id="UP000068382">
    <property type="component" value="Unassembled WGS sequence"/>
</dbReference>
<keyword evidence="1" id="KW-0472">Membrane</keyword>
<name>A0A132BV44_9RHOB</name>
<evidence type="ECO:0000313" key="3">
    <source>
        <dbReference type="EMBL" id="KUP92066.1"/>
    </source>
</evidence>
<dbReference type="RefSeq" id="WP_232367799.1">
    <property type="nucleotide sequence ID" value="NZ_LPUY01000079.1"/>
</dbReference>
<feature type="transmembrane region" description="Helical" evidence="1">
    <location>
        <begin position="34"/>
        <end position="56"/>
    </location>
</feature>
<organism evidence="3 4">
    <name type="scientific">Tritonibacter horizontis</name>
    <dbReference type="NCBI Taxonomy" id="1768241"/>
    <lineage>
        <taxon>Bacteria</taxon>
        <taxon>Pseudomonadati</taxon>
        <taxon>Pseudomonadota</taxon>
        <taxon>Alphaproteobacteria</taxon>
        <taxon>Rhodobacterales</taxon>
        <taxon>Paracoccaceae</taxon>
        <taxon>Tritonibacter</taxon>
    </lineage>
</organism>
<feature type="domain" description="TadE-like" evidence="2">
    <location>
        <begin position="28"/>
        <end position="70"/>
    </location>
</feature>
<sequence>MSGALDNPVGCMARLVTRLRRFRAADEGNATIEFAVLFPLMLLVLFASVELGVITVRQIMLERAMDTTVRDIRLGTGGNMQHDDIRDTICARSGFIDDCETSLRLEMVQLDPFEWTGVGAEPDCVNSVEEVDAVTTFRNGGSNDLMFLRACMSFDPLFPHWGLADSMQKDGDGRIRLYAASAFVQEPK</sequence>
<protein>
    <submittedName>
        <fullName evidence="3">TadE-like protein</fullName>
    </submittedName>
</protein>
<dbReference type="PATRIC" id="fig|1768241.3.peg.3224"/>
<keyword evidence="1" id="KW-0812">Transmembrane</keyword>
<proteinExistence type="predicted"/>
<dbReference type="InterPro" id="IPR012495">
    <property type="entry name" value="TadE-like_dom"/>
</dbReference>
<evidence type="ECO:0000313" key="4">
    <source>
        <dbReference type="Proteomes" id="UP000068382"/>
    </source>
</evidence>
<reference evidence="3 4" key="1">
    <citation type="submission" date="2015-12" db="EMBL/GenBank/DDBJ databases">
        <title>Genome sequence of the marine Rhodobacteraceae strain O3.65, Candidatus Tritonibacter horizontis.</title>
        <authorList>
            <person name="Poehlein A."/>
            <person name="Giebel H.A."/>
            <person name="Voget S."/>
            <person name="Brinkhoff T."/>
        </authorList>
    </citation>
    <scope>NUCLEOTIDE SEQUENCE [LARGE SCALE GENOMIC DNA]</scope>
    <source>
        <strain evidence="3 4">O3.65</strain>
    </source>
</reference>
<evidence type="ECO:0000256" key="1">
    <source>
        <dbReference type="SAM" id="Phobius"/>
    </source>
</evidence>
<evidence type="ECO:0000259" key="2">
    <source>
        <dbReference type="Pfam" id="PF07811"/>
    </source>
</evidence>
<accession>A0A132BV44</accession>
<dbReference type="Pfam" id="PF07811">
    <property type="entry name" value="TadE"/>
    <property type="match status" value="1"/>
</dbReference>
<keyword evidence="4" id="KW-1185">Reference proteome</keyword>
<gene>
    <name evidence="3" type="ORF">TRIHO_30850</name>
</gene>
<keyword evidence="1" id="KW-1133">Transmembrane helix</keyword>